<dbReference type="EMBL" id="DS113288">
    <property type="protein sequence ID" value="EAY13250.1"/>
    <property type="molecule type" value="Genomic_DNA"/>
</dbReference>
<gene>
    <name evidence="3" type="ORF">TVAG_463840</name>
</gene>
<dbReference type="VEuPathDB" id="TrichDB:TVAGG3_1049010"/>
<keyword evidence="2" id="KW-0812">Transmembrane</keyword>
<keyword evidence="4" id="KW-1185">Reference proteome</keyword>
<name>A2E236_TRIV3</name>
<feature type="transmembrane region" description="Helical" evidence="2">
    <location>
        <begin position="302"/>
        <end position="324"/>
    </location>
</feature>
<evidence type="ECO:0000313" key="4">
    <source>
        <dbReference type="Proteomes" id="UP000001542"/>
    </source>
</evidence>
<accession>A2E236</accession>
<dbReference type="KEGG" id="tva:4771275"/>
<evidence type="ECO:0000256" key="1">
    <source>
        <dbReference type="SAM" id="MobiDB-lite"/>
    </source>
</evidence>
<evidence type="ECO:0000256" key="2">
    <source>
        <dbReference type="SAM" id="Phobius"/>
    </source>
</evidence>
<dbReference type="Proteomes" id="UP000001542">
    <property type="component" value="Unassembled WGS sequence"/>
</dbReference>
<reference evidence="3" key="1">
    <citation type="submission" date="2006-10" db="EMBL/GenBank/DDBJ databases">
        <authorList>
            <person name="Amadeo P."/>
            <person name="Zhao Q."/>
            <person name="Wortman J."/>
            <person name="Fraser-Liggett C."/>
            <person name="Carlton J."/>
        </authorList>
    </citation>
    <scope>NUCLEOTIDE SEQUENCE</scope>
    <source>
        <strain evidence="3">G3</strain>
    </source>
</reference>
<feature type="compositionally biased region" description="Basic and acidic residues" evidence="1">
    <location>
        <begin position="243"/>
        <end position="257"/>
    </location>
</feature>
<feature type="compositionally biased region" description="Polar residues" evidence="1">
    <location>
        <begin position="231"/>
        <end position="242"/>
    </location>
</feature>
<proteinExistence type="predicted"/>
<feature type="region of interest" description="Disordered" evidence="1">
    <location>
        <begin position="219"/>
        <end position="266"/>
    </location>
</feature>
<dbReference type="RefSeq" id="XP_001325473.1">
    <property type="nucleotide sequence ID" value="XM_001325438.1"/>
</dbReference>
<dbReference type="InParanoid" id="A2E236"/>
<dbReference type="AlphaFoldDB" id="A2E236"/>
<sequence length="369" mass="42042">MYFFFPLLAGSLFQTFDTKMDIFFNAIEESVNIFQVMPTEQNSNIRSFIIFYQIEDTDIVKVSRKQFANTDIESDWETISVEDATKPISSNGPLKVWVKPSFKHHVLLRGGYVNPEFCPNGVIFASKNFNLEERMQSAGIQYPHTFCALFPYYEFTVTLKNTLTEADTFKYMSAANVLSELTVNQQIEGFSKSEFPLLVVIKIASKTPPRSLRFNVQGEEISGSDPEESAESSQPVPSTPKTDQPKDRNKTPERTPEESWDGVWLDPPNVIVRGEDVPEIKETHLPIQTNYVKKEITRVQKAVNIGIGGVFIIITVILGIINIARTYHKLKYDEYEFSDSNFESDLDLSSSILYETISTSEEQKDKLYP</sequence>
<keyword evidence="2" id="KW-0472">Membrane</keyword>
<dbReference type="VEuPathDB" id="TrichDB:TVAG_463840"/>
<evidence type="ECO:0000313" key="3">
    <source>
        <dbReference type="EMBL" id="EAY13250.1"/>
    </source>
</evidence>
<keyword evidence="2" id="KW-1133">Transmembrane helix</keyword>
<organism evidence="3 4">
    <name type="scientific">Trichomonas vaginalis (strain ATCC PRA-98 / G3)</name>
    <dbReference type="NCBI Taxonomy" id="412133"/>
    <lineage>
        <taxon>Eukaryota</taxon>
        <taxon>Metamonada</taxon>
        <taxon>Parabasalia</taxon>
        <taxon>Trichomonadida</taxon>
        <taxon>Trichomonadidae</taxon>
        <taxon>Trichomonas</taxon>
    </lineage>
</organism>
<reference evidence="3" key="2">
    <citation type="journal article" date="2007" name="Science">
        <title>Draft genome sequence of the sexually transmitted pathogen Trichomonas vaginalis.</title>
        <authorList>
            <person name="Carlton J.M."/>
            <person name="Hirt R.P."/>
            <person name="Silva J.C."/>
            <person name="Delcher A.L."/>
            <person name="Schatz M."/>
            <person name="Zhao Q."/>
            <person name="Wortman J.R."/>
            <person name="Bidwell S.L."/>
            <person name="Alsmark U.C.M."/>
            <person name="Besteiro S."/>
            <person name="Sicheritz-Ponten T."/>
            <person name="Noel C.J."/>
            <person name="Dacks J.B."/>
            <person name="Foster P.G."/>
            <person name="Simillion C."/>
            <person name="Van de Peer Y."/>
            <person name="Miranda-Saavedra D."/>
            <person name="Barton G.J."/>
            <person name="Westrop G.D."/>
            <person name="Mueller S."/>
            <person name="Dessi D."/>
            <person name="Fiori P.L."/>
            <person name="Ren Q."/>
            <person name="Paulsen I."/>
            <person name="Zhang H."/>
            <person name="Bastida-Corcuera F.D."/>
            <person name="Simoes-Barbosa A."/>
            <person name="Brown M.T."/>
            <person name="Hayes R.D."/>
            <person name="Mukherjee M."/>
            <person name="Okumura C.Y."/>
            <person name="Schneider R."/>
            <person name="Smith A.J."/>
            <person name="Vanacova S."/>
            <person name="Villalvazo M."/>
            <person name="Haas B.J."/>
            <person name="Pertea M."/>
            <person name="Feldblyum T.V."/>
            <person name="Utterback T.R."/>
            <person name="Shu C.L."/>
            <person name="Osoegawa K."/>
            <person name="de Jong P.J."/>
            <person name="Hrdy I."/>
            <person name="Horvathova L."/>
            <person name="Zubacova Z."/>
            <person name="Dolezal P."/>
            <person name="Malik S.B."/>
            <person name="Logsdon J.M. Jr."/>
            <person name="Henze K."/>
            <person name="Gupta A."/>
            <person name="Wang C.C."/>
            <person name="Dunne R.L."/>
            <person name="Upcroft J.A."/>
            <person name="Upcroft P."/>
            <person name="White O."/>
            <person name="Salzberg S.L."/>
            <person name="Tang P."/>
            <person name="Chiu C.-H."/>
            <person name="Lee Y.-S."/>
            <person name="Embley T.M."/>
            <person name="Coombs G.H."/>
            <person name="Mottram J.C."/>
            <person name="Tachezy J."/>
            <person name="Fraser-Liggett C.M."/>
            <person name="Johnson P.J."/>
        </authorList>
    </citation>
    <scope>NUCLEOTIDE SEQUENCE [LARGE SCALE GENOMIC DNA]</scope>
    <source>
        <strain evidence="3">G3</strain>
    </source>
</reference>
<protein>
    <submittedName>
        <fullName evidence="3">Uncharacterized protein</fullName>
    </submittedName>
</protein>